<evidence type="ECO:0000256" key="3">
    <source>
        <dbReference type="SAM" id="SignalP"/>
    </source>
</evidence>
<feature type="chain" id="PRO_5003849505" description="Solute-binding protein family 3/N-terminal domain-containing protein" evidence="3">
    <location>
        <begin position="25"/>
        <end position="250"/>
    </location>
</feature>
<dbReference type="SMART" id="SM00062">
    <property type="entry name" value="PBPb"/>
    <property type="match status" value="1"/>
</dbReference>
<dbReference type="Proteomes" id="UP000005149">
    <property type="component" value="Unassembled WGS sequence"/>
</dbReference>
<dbReference type="InterPro" id="IPR001638">
    <property type="entry name" value="Solute-binding_3/MltF_N"/>
</dbReference>
<dbReference type="PANTHER" id="PTHR35936">
    <property type="entry name" value="MEMBRANE-BOUND LYTIC MUREIN TRANSGLYCOSYLASE F"/>
    <property type="match status" value="1"/>
</dbReference>
<dbReference type="EMBL" id="AGWR01000010">
    <property type="protein sequence ID" value="EKB28967.1"/>
    <property type="molecule type" value="Genomic_DNA"/>
</dbReference>
<dbReference type="Pfam" id="PF00497">
    <property type="entry name" value="SBP_bac_3"/>
    <property type="match status" value="1"/>
</dbReference>
<dbReference type="HOGENOM" id="CLU_064076_11_0_6"/>
<evidence type="ECO:0000256" key="2">
    <source>
        <dbReference type="ARBA" id="ARBA00022729"/>
    </source>
</evidence>
<dbReference type="PANTHER" id="PTHR35936:SF35">
    <property type="entry name" value="L-CYSTINE-BINDING PROTEIN TCYJ"/>
    <property type="match status" value="1"/>
</dbReference>
<sequence length="250" mass="27753">MMKAGLWFGCLWGLLLAASPQAVAISSLNMVYFDDFAPYSWRDEEGKMRGLMVDVMDRVGLELGVQVHHEGYPWLRAQKLVRAGQADGFVTVPTRERRAYTRVVEAPVAFSPLTLFTQTGHPALARLNQARALSDLKAFTILDYIGNGWGKENLVGFKVHLTSNVDNVFKLLAAGRGDLMITDPLVARFKLAQLGLAGTITEVPLQLELTPLHLCIANSSPFAARVDELTRILARLRQSGELARMEARYR</sequence>
<keyword evidence="2 3" id="KW-0732">Signal</keyword>
<evidence type="ECO:0000259" key="4">
    <source>
        <dbReference type="SMART" id="SM00062"/>
    </source>
</evidence>
<dbReference type="Gene3D" id="3.40.190.10">
    <property type="entry name" value="Periplasmic binding protein-like II"/>
    <property type="match status" value="2"/>
</dbReference>
<dbReference type="PATRIC" id="fig|1073377.4.peg.1086"/>
<dbReference type="AlphaFoldDB" id="K1JM56"/>
<gene>
    <name evidence="5" type="ORF">HMPREF1171_01067</name>
</gene>
<reference evidence="5 6" key="1">
    <citation type="submission" date="2012-06" db="EMBL/GenBank/DDBJ databases">
        <title>The Genome Sequence of Aeromonas hydrophila SSU.</title>
        <authorList>
            <consortium name="The Broad Institute Genome Sequencing Platform"/>
            <person name="Earl A."/>
            <person name="Ward D."/>
            <person name="Feldgarden M."/>
            <person name="Gevers D."/>
            <person name="Chopra A."/>
            <person name="Walker B."/>
            <person name="Young S.K."/>
            <person name="Zeng Q."/>
            <person name="Gargeya S."/>
            <person name="Fitzgerald M."/>
            <person name="Haas B."/>
            <person name="Abouelleil A."/>
            <person name="Alvarado L."/>
            <person name="Arachchi H.M."/>
            <person name="Berlin A.M."/>
            <person name="Chapman S.B."/>
            <person name="Goldberg J."/>
            <person name="Griggs A."/>
            <person name="Gujja S."/>
            <person name="Hansen M."/>
            <person name="Howarth C."/>
            <person name="Imamovic A."/>
            <person name="Larimer J."/>
            <person name="McCowan C."/>
            <person name="Montmayeur A."/>
            <person name="Murphy C."/>
            <person name="Neiman D."/>
            <person name="Pearson M."/>
            <person name="Priest M."/>
            <person name="Roberts A."/>
            <person name="Saif S."/>
            <person name="Shea T."/>
            <person name="Sisk P."/>
            <person name="Sykes S."/>
            <person name="Wortman J."/>
            <person name="Nusbaum C."/>
            <person name="Birren B."/>
        </authorList>
    </citation>
    <scope>NUCLEOTIDE SEQUENCE [LARGE SCALE GENOMIC DNA]</scope>
    <source>
        <strain evidence="5 6">SSU</strain>
    </source>
</reference>
<comment type="caution">
    <text evidence="5">The sequence shown here is derived from an EMBL/GenBank/DDBJ whole genome shotgun (WGS) entry which is preliminary data.</text>
</comment>
<evidence type="ECO:0000313" key="6">
    <source>
        <dbReference type="Proteomes" id="UP000005149"/>
    </source>
</evidence>
<feature type="signal peptide" evidence="3">
    <location>
        <begin position="1"/>
        <end position="24"/>
    </location>
</feature>
<protein>
    <recommendedName>
        <fullName evidence="4">Solute-binding protein family 3/N-terminal domain-containing protein</fullName>
    </recommendedName>
</protein>
<comment type="similarity">
    <text evidence="1">Belongs to the bacterial solute-binding protein 3 family.</text>
</comment>
<name>K1JM56_9GAMM</name>
<proteinExistence type="inferred from homology"/>
<evidence type="ECO:0000313" key="5">
    <source>
        <dbReference type="EMBL" id="EKB28967.1"/>
    </source>
</evidence>
<accession>K1JM56</accession>
<organism evidence="5 6">
    <name type="scientific">Aeromonas dhakensis</name>
    <dbReference type="NCBI Taxonomy" id="196024"/>
    <lineage>
        <taxon>Bacteria</taxon>
        <taxon>Pseudomonadati</taxon>
        <taxon>Pseudomonadota</taxon>
        <taxon>Gammaproteobacteria</taxon>
        <taxon>Aeromonadales</taxon>
        <taxon>Aeromonadaceae</taxon>
        <taxon>Aeromonas</taxon>
    </lineage>
</organism>
<evidence type="ECO:0000256" key="1">
    <source>
        <dbReference type="ARBA" id="ARBA00010333"/>
    </source>
</evidence>
<feature type="domain" description="Solute-binding protein family 3/N-terminal" evidence="4">
    <location>
        <begin position="27"/>
        <end position="250"/>
    </location>
</feature>
<keyword evidence="6" id="KW-1185">Reference proteome</keyword>
<dbReference type="SUPFAM" id="SSF53850">
    <property type="entry name" value="Periplasmic binding protein-like II"/>
    <property type="match status" value="1"/>
</dbReference>